<sequence length="629" mass="68988">MPSEITPSPRYRLNLKVVIMSILIWAGTFVVFAAISVTLAITTNAMYFLFIIMGLVVSTFAMAFYKPEGPWEPLVPYSKLCDPKLETHAPIYVEEKSSIYPPSPSIRSVTRSDPWLCTSAKTTLRGSFSSPRLSHHSTLNETWPSAPPRDRASHLPAGFLPLVPTGVSRSLSSVRVSSPANCEELKASTCHQSYGCYESRVIRTNYKEWPIEGCASDVADCLEADATSAADADLLANPLSTTITMTDVSKEAPAEKKRRRLLWNIFGRSNDKPLERELSVDASECDDTKPKDTFLTNDDATKPKAQNKATGIANLPEYQKVVENIEKTIREAKSVLNSPEERQSGDGATKQVMDVQPLKQSRHKGKQSPRINEGTPETHSLRGILNSTDSSVSDVTGIPPFWKDGQSPEGAVSHTRSSRHSTSPSAASSASRLTSGASTPRGPDHRYLNEAFFKTHSSWDDANPESTTPFQKRSGSKGSSSHDILCKSDLQLSPDETRIWGAPSQNRTKVGDKASQTSLRQFYTQFCGDDLDPFRMPPLVKADLVEVTVINNAPPDSGGIQQKVASPETGDKKPPASKYVQATSKTVEASVQMGREVVTCDGDNNSPSKKSKRRKLKLLPRFLRGKKKK</sequence>
<feature type="compositionally biased region" description="Polar residues" evidence="1">
    <location>
        <begin position="464"/>
        <end position="482"/>
    </location>
</feature>
<feature type="compositionally biased region" description="Basic residues" evidence="1">
    <location>
        <begin position="609"/>
        <end position="629"/>
    </location>
</feature>
<evidence type="ECO:0000313" key="5">
    <source>
        <dbReference type="Proteomes" id="UP000001555"/>
    </source>
</evidence>
<name>B7QM14_IXOSC</name>
<keyword evidence="5" id="KW-1185">Reference proteome</keyword>
<protein>
    <submittedName>
        <fullName evidence="3 4">Uncharacterized protein</fullName>
    </submittedName>
</protein>
<feature type="transmembrane region" description="Helical" evidence="2">
    <location>
        <begin position="17"/>
        <end position="41"/>
    </location>
</feature>
<proteinExistence type="predicted"/>
<feature type="compositionally biased region" description="Polar residues" evidence="1">
    <location>
        <begin position="385"/>
        <end position="394"/>
    </location>
</feature>
<evidence type="ECO:0000313" key="4">
    <source>
        <dbReference type="EnsemblMetazoa" id="ISCW015072-PA"/>
    </source>
</evidence>
<accession>B7QM14</accession>
<dbReference type="OrthoDB" id="6489813at2759"/>
<dbReference type="HOGENOM" id="CLU_434967_0_0_1"/>
<keyword evidence="2" id="KW-0472">Membrane</keyword>
<feature type="compositionally biased region" description="Low complexity" evidence="1">
    <location>
        <begin position="420"/>
        <end position="439"/>
    </location>
</feature>
<organism>
    <name type="scientific">Ixodes scapularis</name>
    <name type="common">Black-legged tick</name>
    <name type="synonym">Deer tick</name>
    <dbReference type="NCBI Taxonomy" id="6945"/>
    <lineage>
        <taxon>Eukaryota</taxon>
        <taxon>Metazoa</taxon>
        <taxon>Ecdysozoa</taxon>
        <taxon>Arthropoda</taxon>
        <taxon>Chelicerata</taxon>
        <taxon>Arachnida</taxon>
        <taxon>Acari</taxon>
        <taxon>Parasitiformes</taxon>
        <taxon>Ixodida</taxon>
        <taxon>Ixodoidea</taxon>
        <taxon>Ixodidae</taxon>
        <taxon>Ixodinae</taxon>
        <taxon>Ixodes</taxon>
    </lineage>
</organism>
<dbReference type="EMBL" id="ABJB010029591">
    <property type="status" value="NOT_ANNOTATED_CDS"/>
    <property type="molecule type" value="Genomic_DNA"/>
</dbReference>
<gene>
    <name evidence="4" type="primary">8043283</name>
    <name evidence="3" type="ORF">IscW_ISCW015072</name>
</gene>
<dbReference type="PaxDb" id="6945-B7QM14"/>
<dbReference type="KEGG" id="isc:8043283"/>
<keyword evidence="2" id="KW-1133">Transmembrane helix</keyword>
<feature type="region of interest" description="Disordered" evidence="1">
    <location>
        <begin position="556"/>
        <end position="629"/>
    </location>
</feature>
<dbReference type="VEuPathDB" id="VectorBase:ISCI015072"/>
<dbReference type="InParanoid" id="B7QM14"/>
<dbReference type="EMBL" id="DS968796">
    <property type="protein sequence ID" value="EEC19886.1"/>
    <property type="molecule type" value="Genomic_DNA"/>
</dbReference>
<evidence type="ECO:0000256" key="1">
    <source>
        <dbReference type="SAM" id="MobiDB-lite"/>
    </source>
</evidence>
<feature type="compositionally biased region" description="Polar residues" evidence="1">
    <location>
        <begin position="580"/>
        <end position="589"/>
    </location>
</feature>
<reference evidence="4" key="2">
    <citation type="submission" date="2020-05" db="UniProtKB">
        <authorList>
            <consortium name="EnsemblMetazoa"/>
        </authorList>
    </citation>
    <scope>IDENTIFICATION</scope>
    <source>
        <strain evidence="4">wikel</strain>
    </source>
</reference>
<dbReference type="Proteomes" id="UP000001555">
    <property type="component" value="Unassembled WGS sequence"/>
</dbReference>
<feature type="compositionally biased region" description="Basic and acidic residues" evidence="1">
    <location>
        <begin position="333"/>
        <end position="344"/>
    </location>
</feature>
<feature type="transmembrane region" description="Helical" evidence="2">
    <location>
        <begin position="47"/>
        <end position="65"/>
    </location>
</feature>
<feature type="region of interest" description="Disordered" evidence="1">
    <location>
        <begin position="333"/>
        <end position="483"/>
    </location>
</feature>
<keyword evidence="2" id="KW-0812">Transmembrane</keyword>
<dbReference type="VEuPathDB" id="VectorBase:ISCW015072"/>
<reference evidence="3 5" key="1">
    <citation type="submission" date="2008-03" db="EMBL/GenBank/DDBJ databases">
        <title>Annotation of Ixodes scapularis.</title>
        <authorList>
            <consortium name="Ixodes scapularis Genome Project Consortium"/>
            <person name="Caler E."/>
            <person name="Hannick L.I."/>
            <person name="Bidwell S."/>
            <person name="Joardar V."/>
            <person name="Thiagarajan M."/>
            <person name="Amedeo P."/>
            <person name="Galinsky K.J."/>
            <person name="Schobel S."/>
            <person name="Inman J."/>
            <person name="Hostetler J."/>
            <person name="Miller J."/>
            <person name="Hammond M."/>
            <person name="Megy K."/>
            <person name="Lawson D."/>
            <person name="Kodira C."/>
            <person name="Sutton G."/>
            <person name="Meyer J."/>
            <person name="Hill C.A."/>
            <person name="Birren B."/>
            <person name="Nene V."/>
            <person name="Collins F."/>
            <person name="Alarcon-Chaidez F."/>
            <person name="Wikel S."/>
            <person name="Strausberg R."/>
        </authorList>
    </citation>
    <scope>NUCLEOTIDE SEQUENCE [LARGE SCALE GENOMIC DNA]</scope>
    <source>
        <strain evidence="5">Wikel</strain>
        <strain evidence="3">Wikel colony</strain>
    </source>
</reference>
<dbReference type="AlphaFoldDB" id="B7QM14"/>
<evidence type="ECO:0000313" key="3">
    <source>
        <dbReference type="EMBL" id="EEC19886.1"/>
    </source>
</evidence>
<dbReference type="VEuPathDB" id="VectorBase:ISCP_028693"/>
<feature type="region of interest" description="Disordered" evidence="1">
    <location>
        <begin position="281"/>
        <end position="302"/>
    </location>
</feature>
<evidence type="ECO:0000256" key="2">
    <source>
        <dbReference type="SAM" id="Phobius"/>
    </source>
</evidence>
<dbReference type="EnsemblMetazoa" id="ISCW015072-RA">
    <property type="protein sequence ID" value="ISCW015072-PA"/>
    <property type="gene ID" value="ISCW015072"/>
</dbReference>